<dbReference type="OrthoDB" id="6434373at2759"/>
<dbReference type="AlphaFoldDB" id="A0A8X6LGU9"/>
<dbReference type="InterPro" id="IPR036397">
    <property type="entry name" value="RNaseH_sf"/>
</dbReference>
<name>A0A8X6LGU9_TRICU</name>
<evidence type="ECO:0000313" key="2">
    <source>
        <dbReference type="Proteomes" id="UP000887116"/>
    </source>
</evidence>
<sequence>MMGYFCRLQLVGLSRSLKEIRPLYEQRNDKGILLRDNARPHAAKTVTTYLETLKWEVISQPPYTPDIASTNYHLLRSMVHGMDEKCFPSVTDLYASS</sequence>
<organism evidence="1 2">
    <name type="scientific">Trichonephila clavata</name>
    <name type="common">Joro spider</name>
    <name type="synonym">Nephila clavata</name>
    <dbReference type="NCBI Taxonomy" id="2740835"/>
    <lineage>
        <taxon>Eukaryota</taxon>
        <taxon>Metazoa</taxon>
        <taxon>Ecdysozoa</taxon>
        <taxon>Arthropoda</taxon>
        <taxon>Chelicerata</taxon>
        <taxon>Arachnida</taxon>
        <taxon>Araneae</taxon>
        <taxon>Araneomorphae</taxon>
        <taxon>Entelegynae</taxon>
        <taxon>Araneoidea</taxon>
        <taxon>Nephilidae</taxon>
        <taxon>Trichonephila</taxon>
    </lineage>
</organism>
<comment type="caution">
    <text evidence="1">The sequence shown here is derived from an EMBL/GenBank/DDBJ whole genome shotgun (WGS) entry which is preliminary data.</text>
</comment>
<evidence type="ECO:0000313" key="1">
    <source>
        <dbReference type="EMBL" id="GFR10346.1"/>
    </source>
</evidence>
<dbReference type="PANTHER" id="PTHR46060">
    <property type="entry name" value="MARINER MOS1 TRANSPOSASE-LIKE PROTEIN"/>
    <property type="match status" value="1"/>
</dbReference>
<dbReference type="PANTHER" id="PTHR46060:SF1">
    <property type="entry name" value="MARINER MOS1 TRANSPOSASE-LIKE PROTEIN"/>
    <property type="match status" value="1"/>
</dbReference>
<accession>A0A8X6LGU9</accession>
<dbReference type="EMBL" id="BMAO01016681">
    <property type="protein sequence ID" value="GFR10346.1"/>
    <property type="molecule type" value="Genomic_DNA"/>
</dbReference>
<dbReference type="GO" id="GO:0003676">
    <property type="term" value="F:nucleic acid binding"/>
    <property type="evidence" value="ECO:0007669"/>
    <property type="project" value="InterPro"/>
</dbReference>
<proteinExistence type="predicted"/>
<keyword evidence="2" id="KW-1185">Reference proteome</keyword>
<protein>
    <submittedName>
        <fullName evidence="1">Mariner Mos1 transposase</fullName>
    </submittedName>
</protein>
<gene>
    <name evidence="1" type="primary">EVAR_40473_1</name>
    <name evidence="1" type="ORF">TNCT_138581</name>
</gene>
<dbReference type="Gene3D" id="3.30.420.10">
    <property type="entry name" value="Ribonuclease H-like superfamily/Ribonuclease H"/>
    <property type="match status" value="1"/>
</dbReference>
<reference evidence="1" key="1">
    <citation type="submission" date="2020-07" db="EMBL/GenBank/DDBJ databases">
        <title>Multicomponent nature underlies the extraordinary mechanical properties of spider dragline silk.</title>
        <authorList>
            <person name="Kono N."/>
            <person name="Nakamura H."/>
            <person name="Mori M."/>
            <person name="Yoshida Y."/>
            <person name="Ohtoshi R."/>
            <person name="Malay A.D."/>
            <person name="Moran D.A.P."/>
            <person name="Tomita M."/>
            <person name="Numata K."/>
            <person name="Arakawa K."/>
        </authorList>
    </citation>
    <scope>NUCLEOTIDE SEQUENCE</scope>
</reference>
<dbReference type="InterPro" id="IPR052709">
    <property type="entry name" value="Transposase-MT_Hybrid"/>
</dbReference>
<dbReference type="Proteomes" id="UP000887116">
    <property type="component" value="Unassembled WGS sequence"/>
</dbReference>